<evidence type="ECO:0000256" key="2">
    <source>
        <dbReference type="ARBA" id="ARBA00012150"/>
    </source>
</evidence>
<accession>A0A6G4X103</accession>
<evidence type="ECO:0000256" key="6">
    <source>
        <dbReference type="RuleBase" id="RU004168"/>
    </source>
</evidence>
<sequence length="106" mass="11734">MEISDAKDVPVIRRRVLAEGDVQGVFYRDTCRDQAVRHGVRGWVRNLPDGSTVEAVFEGEPDAVARLVEWAGEGSPAAFVDELRVFEEEPRGAEGFTVRPTPPRPS</sequence>
<dbReference type="PANTHER" id="PTHR47268">
    <property type="entry name" value="ACYLPHOSPHATASE"/>
    <property type="match status" value="1"/>
</dbReference>
<dbReference type="SUPFAM" id="SSF54975">
    <property type="entry name" value="Acylphosphatase/BLUF domain-like"/>
    <property type="match status" value="1"/>
</dbReference>
<evidence type="ECO:0000256" key="1">
    <source>
        <dbReference type="ARBA" id="ARBA00005614"/>
    </source>
</evidence>
<dbReference type="Gene3D" id="3.30.70.100">
    <property type="match status" value="1"/>
</dbReference>
<protein>
    <recommendedName>
        <fullName evidence="3 5">acylphosphatase</fullName>
        <ecNumber evidence="2 5">3.6.1.7</ecNumber>
    </recommendedName>
</protein>
<comment type="similarity">
    <text evidence="1 6">Belongs to the acylphosphatase family.</text>
</comment>
<dbReference type="GO" id="GO:0003998">
    <property type="term" value="F:acylphosphatase activity"/>
    <property type="evidence" value="ECO:0007669"/>
    <property type="project" value="UniProtKB-EC"/>
</dbReference>
<dbReference type="InterPro" id="IPR036046">
    <property type="entry name" value="Acylphosphatase-like_dom_sf"/>
</dbReference>
<keyword evidence="5" id="KW-0378">Hydrolase</keyword>
<keyword evidence="9" id="KW-1185">Reference proteome</keyword>
<dbReference type="InterPro" id="IPR001792">
    <property type="entry name" value="Acylphosphatase-like_dom"/>
</dbReference>
<feature type="domain" description="Acylphosphatase-like" evidence="7">
    <location>
        <begin position="13"/>
        <end position="100"/>
    </location>
</feature>
<evidence type="ECO:0000256" key="4">
    <source>
        <dbReference type="ARBA" id="ARBA00047645"/>
    </source>
</evidence>
<organism evidence="8 9">
    <name type="scientific">Streptomyces boncukensis</name>
    <dbReference type="NCBI Taxonomy" id="2711219"/>
    <lineage>
        <taxon>Bacteria</taxon>
        <taxon>Bacillati</taxon>
        <taxon>Actinomycetota</taxon>
        <taxon>Actinomycetes</taxon>
        <taxon>Kitasatosporales</taxon>
        <taxon>Streptomycetaceae</taxon>
        <taxon>Streptomyces</taxon>
    </lineage>
</organism>
<evidence type="ECO:0000313" key="8">
    <source>
        <dbReference type="EMBL" id="NGO70933.1"/>
    </source>
</evidence>
<dbReference type="InterPro" id="IPR020456">
    <property type="entry name" value="Acylphosphatase"/>
</dbReference>
<dbReference type="EC" id="3.6.1.7" evidence="2 5"/>
<name>A0A6G4X103_9ACTN</name>
<feature type="active site" evidence="5">
    <location>
        <position position="28"/>
    </location>
</feature>
<dbReference type="Pfam" id="PF00708">
    <property type="entry name" value="Acylphosphatase"/>
    <property type="match status" value="1"/>
</dbReference>
<evidence type="ECO:0000256" key="5">
    <source>
        <dbReference type="PROSITE-ProRule" id="PRU00520"/>
    </source>
</evidence>
<gene>
    <name evidence="8" type="ORF">G5C65_21750</name>
</gene>
<reference evidence="8 9" key="1">
    <citation type="submission" date="2020-02" db="EMBL/GenBank/DDBJ databases">
        <title>Whole-genome analyses of novel actinobacteria.</title>
        <authorList>
            <person name="Sahin N."/>
            <person name="Tatar D."/>
        </authorList>
    </citation>
    <scope>NUCLEOTIDE SEQUENCE [LARGE SCALE GENOMIC DNA]</scope>
    <source>
        <strain evidence="8 9">SB3404</strain>
    </source>
</reference>
<dbReference type="PROSITE" id="PS51160">
    <property type="entry name" value="ACYLPHOSPHATASE_3"/>
    <property type="match status" value="1"/>
</dbReference>
<dbReference type="PANTHER" id="PTHR47268:SF4">
    <property type="entry name" value="ACYLPHOSPHATASE"/>
    <property type="match status" value="1"/>
</dbReference>
<evidence type="ECO:0000256" key="3">
    <source>
        <dbReference type="ARBA" id="ARBA00015991"/>
    </source>
</evidence>
<dbReference type="Proteomes" id="UP000477722">
    <property type="component" value="Unassembled WGS sequence"/>
</dbReference>
<feature type="active site" evidence="5">
    <location>
        <position position="46"/>
    </location>
</feature>
<dbReference type="AlphaFoldDB" id="A0A6G4X103"/>
<comment type="catalytic activity">
    <reaction evidence="4 5">
        <text>an acyl phosphate + H2O = a carboxylate + phosphate + H(+)</text>
        <dbReference type="Rhea" id="RHEA:14965"/>
        <dbReference type="ChEBI" id="CHEBI:15377"/>
        <dbReference type="ChEBI" id="CHEBI:15378"/>
        <dbReference type="ChEBI" id="CHEBI:29067"/>
        <dbReference type="ChEBI" id="CHEBI:43474"/>
        <dbReference type="ChEBI" id="CHEBI:59918"/>
        <dbReference type="EC" id="3.6.1.7"/>
    </reaction>
</comment>
<evidence type="ECO:0000259" key="7">
    <source>
        <dbReference type="PROSITE" id="PS51160"/>
    </source>
</evidence>
<dbReference type="EMBL" id="JAAKZZ010000245">
    <property type="protein sequence ID" value="NGO70933.1"/>
    <property type="molecule type" value="Genomic_DNA"/>
</dbReference>
<proteinExistence type="inferred from homology"/>
<evidence type="ECO:0000313" key="9">
    <source>
        <dbReference type="Proteomes" id="UP000477722"/>
    </source>
</evidence>
<comment type="caution">
    <text evidence="8">The sequence shown here is derived from an EMBL/GenBank/DDBJ whole genome shotgun (WGS) entry which is preliminary data.</text>
</comment>